<dbReference type="InterPro" id="IPR014001">
    <property type="entry name" value="Helicase_ATP-bd"/>
</dbReference>
<feature type="domain" description="Helicase ATP-binding" evidence="1">
    <location>
        <begin position="35"/>
        <end position="210"/>
    </location>
</feature>
<keyword evidence="3" id="KW-1185">Reference proteome</keyword>
<dbReference type="GO" id="GO:0005737">
    <property type="term" value="C:cytoplasm"/>
    <property type="evidence" value="ECO:0007669"/>
    <property type="project" value="TreeGrafter"/>
</dbReference>
<dbReference type="PANTHER" id="PTHR14074">
    <property type="entry name" value="HELICASE WITH DEATH DOMAIN-RELATED"/>
    <property type="match status" value="1"/>
</dbReference>
<dbReference type="InterPro" id="IPR011545">
    <property type="entry name" value="DEAD/DEAH_box_helicase_dom"/>
</dbReference>
<dbReference type="PROSITE" id="PS51192">
    <property type="entry name" value="HELICASE_ATP_BIND_1"/>
    <property type="match status" value="1"/>
</dbReference>
<evidence type="ECO:0000313" key="2">
    <source>
        <dbReference type="EMBL" id="KAG6628849.1"/>
    </source>
</evidence>
<dbReference type="Proteomes" id="UP000811609">
    <property type="component" value="Chromosome 14"/>
</dbReference>
<organism evidence="2 3">
    <name type="scientific">Carya illinoinensis</name>
    <name type="common">Pecan</name>
    <dbReference type="NCBI Taxonomy" id="32201"/>
    <lineage>
        <taxon>Eukaryota</taxon>
        <taxon>Viridiplantae</taxon>
        <taxon>Streptophyta</taxon>
        <taxon>Embryophyta</taxon>
        <taxon>Tracheophyta</taxon>
        <taxon>Spermatophyta</taxon>
        <taxon>Magnoliopsida</taxon>
        <taxon>eudicotyledons</taxon>
        <taxon>Gunneridae</taxon>
        <taxon>Pentapetalae</taxon>
        <taxon>rosids</taxon>
        <taxon>fabids</taxon>
        <taxon>Fagales</taxon>
        <taxon>Juglandaceae</taxon>
        <taxon>Carya</taxon>
    </lineage>
</organism>
<dbReference type="CDD" id="cd18034">
    <property type="entry name" value="DEXHc_dicer"/>
    <property type="match status" value="1"/>
</dbReference>
<reference evidence="2" key="1">
    <citation type="submission" date="2020-12" db="EMBL/GenBank/DDBJ databases">
        <title>WGS assembly of Carya illinoinensis cv. Pawnee.</title>
        <authorList>
            <person name="Platts A."/>
            <person name="Shu S."/>
            <person name="Wright S."/>
            <person name="Barry K."/>
            <person name="Edger P."/>
            <person name="Pires J.C."/>
            <person name="Schmutz J."/>
        </authorList>
    </citation>
    <scope>NUCLEOTIDE SEQUENCE</scope>
    <source>
        <tissue evidence="2">Leaf</tissue>
    </source>
</reference>
<dbReference type="GO" id="GO:0005524">
    <property type="term" value="F:ATP binding"/>
    <property type="evidence" value="ECO:0007669"/>
    <property type="project" value="InterPro"/>
</dbReference>
<sequence>MNETRDSNALDDDLSLQESSFSSECYKPRSYQSKMFEVAMRRNTIAVLETGAGKTLIAVMLIKDIAQAIKSSGNKKLIIFLAPTVHLVNQQFEYIKIHTNLEVGDYYGAKGVDEWSLKSWEKEIIKQDVLVMTPQVFLDVLRKAFLSLETVCLMIIDECHRATGNHPYTKIMKEFYHKSNGKPKIFGMTASPVVRKGVSSTADCEDQISELEMMLDSQIYTVEDRTEMEVYVPSAKETCRFYDKAQMPSPVLKAIIEALWSKHDASLTELQQSLQSRYKDMDEKHKMLQKRLSNAHSKILYCLDDLGLLCAYEAVKVCLEKVPNTKEECEVHGESSLQYRYFLDAVLHIIGEYFPLEELVKCFA</sequence>
<comment type="caution">
    <text evidence="2">The sequence shown here is derived from an EMBL/GenBank/DDBJ whole genome shotgun (WGS) entry which is preliminary data.</text>
</comment>
<dbReference type="AlphaFoldDB" id="A0A8T1NAX1"/>
<evidence type="ECO:0000259" key="1">
    <source>
        <dbReference type="PROSITE" id="PS51192"/>
    </source>
</evidence>
<dbReference type="Pfam" id="PF00270">
    <property type="entry name" value="DEAD"/>
    <property type="match status" value="1"/>
</dbReference>
<name>A0A8T1NAX1_CARIL</name>
<evidence type="ECO:0000313" key="3">
    <source>
        <dbReference type="Proteomes" id="UP000811609"/>
    </source>
</evidence>
<dbReference type="FunFam" id="3.40.50.300:FF:000705">
    <property type="entry name" value="Endoribonuclease dicer-like protein"/>
    <property type="match status" value="1"/>
</dbReference>
<dbReference type="EMBL" id="CM031822">
    <property type="protein sequence ID" value="KAG6628849.1"/>
    <property type="molecule type" value="Genomic_DNA"/>
</dbReference>
<gene>
    <name evidence="2" type="ORF">CIPAW_14G041000</name>
</gene>
<proteinExistence type="predicted"/>
<dbReference type="PANTHER" id="PTHR14074:SF16">
    <property type="entry name" value="ANTIVIRAL INNATE IMMUNE RESPONSE RECEPTOR RIG-I"/>
    <property type="match status" value="1"/>
</dbReference>
<accession>A0A8T1NAX1</accession>
<dbReference type="InterPro" id="IPR051363">
    <property type="entry name" value="RLR_Helicase"/>
</dbReference>
<dbReference type="GO" id="GO:0003676">
    <property type="term" value="F:nucleic acid binding"/>
    <property type="evidence" value="ECO:0007669"/>
    <property type="project" value="InterPro"/>
</dbReference>
<dbReference type="SMART" id="SM00487">
    <property type="entry name" value="DEXDc"/>
    <property type="match status" value="1"/>
</dbReference>
<protein>
    <recommendedName>
        <fullName evidence="1">Helicase ATP-binding domain-containing protein</fullName>
    </recommendedName>
</protein>